<evidence type="ECO:0000313" key="3">
    <source>
        <dbReference type="EMBL" id="KAI3425932.1"/>
    </source>
</evidence>
<sequence length="428" mass="44326">MKHLALWVAQLLLLASAVCASPRLELNTIAVLRGVLHAEPGSQCAALVVQLDHASQYATLCPNASGAASFALALHFPTAGSSRLGRVVASQPSVAGGAALSWHRFFDAAHMLPLSIDLRQGFTEHAAATVQAETPPVSIEPSSTHAVAGSYSTQVAAGCGCCTRCSSWIELEDWGDHSLPTFLALASRSAPTCQPPTPRPLAAPARTSTHKPGAGSCLLLSLCAACLLQALALAGVLCRHLAGTAAAGRQPQLATPADAASDSHEQAAAAASAAPAYRPRPPQMRDACTSPMVALLTSPFARSKAALADAAGAALQPIAEEQQAQQAQQAVAKAKQEVVHEHELVSEGEAGAKEGKQLGAHQDRRSTAPPPSDWTRDAWGRLQRQPGHREGAGGRGRWGNKAGGAFAVQHPPPFGSAPGTAYRYAFEE</sequence>
<protein>
    <submittedName>
        <fullName evidence="3">Uncharacterized protein</fullName>
    </submittedName>
</protein>
<keyword evidence="4" id="KW-1185">Reference proteome</keyword>
<feature type="region of interest" description="Disordered" evidence="1">
    <location>
        <begin position="253"/>
        <end position="285"/>
    </location>
</feature>
<evidence type="ECO:0000256" key="2">
    <source>
        <dbReference type="SAM" id="SignalP"/>
    </source>
</evidence>
<keyword evidence="2" id="KW-0732">Signal</keyword>
<accession>A0A9D4THS6</accession>
<dbReference type="AlphaFoldDB" id="A0A9D4THS6"/>
<feature type="chain" id="PRO_5038920853" evidence="2">
    <location>
        <begin position="21"/>
        <end position="428"/>
    </location>
</feature>
<evidence type="ECO:0000313" key="4">
    <source>
        <dbReference type="Proteomes" id="UP001055712"/>
    </source>
</evidence>
<dbReference type="EMBL" id="SIDB01000011">
    <property type="protein sequence ID" value="KAI3425932.1"/>
    <property type="molecule type" value="Genomic_DNA"/>
</dbReference>
<feature type="compositionally biased region" description="Low complexity" evidence="1">
    <location>
        <begin position="266"/>
        <end position="276"/>
    </location>
</feature>
<gene>
    <name evidence="3" type="ORF">D9Q98_007904</name>
</gene>
<dbReference type="Proteomes" id="UP001055712">
    <property type="component" value="Unassembled WGS sequence"/>
</dbReference>
<evidence type="ECO:0000256" key="1">
    <source>
        <dbReference type="SAM" id="MobiDB-lite"/>
    </source>
</evidence>
<feature type="region of interest" description="Disordered" evidence="1">
    <location>
        <begin position="340"/>
        <end position="428"/>
    </location>
</feature>
<reference evidence="3" key="1">
    <citation type="journal article" date="2019" name="Plant J.">
        <title>Chlorella vulgaris genome assembly and annotation reveals the molecular basis for metabolic acclimation to high light conditions.</title>
        <authorList>
            <person name="Cecchin M."/>
            <person name="Marcolungo L."/>
            <person name="Rossato M."/>
            <person name="Girolomoni L."/>
            <person name="Cosentino E."/>
            <person name="Cuine S."/>
            <person name="Li-Beisson Y."/>
            <person name="Delledonne M."/>
            <person name="Ballottari M."/>
        </authorList>
    </citation>
    <scope>NUCLEOTIDE SEQUENCE</scope>
    <source>
        <strain evidence="3">211/11P</strain>
    </source>
</reference>
<feature type="signal peptide" evidence="2">
    <location>
        <begin position="1"/>
        <end position="20"/>
    </location>
</feature>
<reference evidence="3" key="2">
    <citation type="submission" date="2020-11" db="EMBL/GenBank/DDBJ databases">
        <authorList>
            <person name="Cecchin M."/>
            <person name="Marcolungo L."/>
            <person name="Rossato M."/>
            <person name="Girolomoni L."/>
            <person name="Cosentino E."/>
            <person name="Cuine S."/>
            <person name="Li-Beisson Y."/>
            <person name="Delledonne M."/>
            <person name="Ballottari M."/>
        </authorList>
    </citation>
    <scope>NUCLEOTIDE SEQUENCE</scope>
    <source>
        <strain evidence="3">211/11P</strain>
        <tissue evidence="3">Whole cell</tissue>
    </source>
</reference>
<comment type="caution">
    <text evidence="3">The sequence shown here is derived from an EMBL/GenBank/DDBJ whole genome shotgun (WGS) entry which is preliminary data.</text>
</comment>
<organism evidence="3 4">
    <name type="scientific">Chlorella vulgaris</name>
    <name type="common">Green alga</name>
    <dbReference type="NCBI Taxonomy" id="3077"/>
    <lineage>
        <taxon>Eukaryota</taxon>
        <taxon>Viridiplantae</taxon>
        <taxon>Chlorophyta</taxon>
        <taxon>core chlorophytes</taxon>
        <taxon>Trebouxiophyceae</taxon>
        <taxon>Chlorellales</taxon>
        <taxon>Chlorellaceae</taxon>
        <taxon>Chlorella clade</taxon>
        <taxon>Chlorella</taxon>
    </lineage>
</organism>
<proteinExistence type="predicted"/>
<name>A0A9D4THS6_CHLVU</name>
<feature type="compositionally biased region" description="Basic and acidic residues" evidence="1">
    <location>
        <begin position="340"/>
        <end position="366"/>
    </location>
</feature>